<dbReference type="InterPro" id="IPR052355">
    <property type="entry name" value="CENP-V-like"/>
</dbReference>
<dbReference type="InterPro" id="IPR006913">
    <property type="entry name" value="CENP-V/GFA"/>
</dbReference>
<dbReference type="Pfam" id="PF04828">
    <property type="entry name" value="GFA"/>
    <property type="match status" value="2"/>
</dbReference>
<dbReference type="PANTHER" id="PTHR28620:SF1">
    <property type="entry name" value="CENP-V_GFA DOMAIN-CONTAINING PROTEIN"/>
    <property type="match status" value="1"/>
</dbReference>
<evidence type="ECO:0000256" key="2">
    <source>
        <dbReference type="ARBA" id="ARBA00022723"/>
    </source>
</evidence>
<protein>
    <submittedName>
        <fullName evidence="5">Centromere protein V</fullName>
    </submittedName>
</protein>
<comment type="caution">
    <text evidence="5">The sequence shown here is derived from an EMBL/GenBank/DDBJ whole genome shotgun (WGS) entry which is preliminary data.</text>
</comment>
<evidence type="ECO:0000313" key="6">
    <source>
        <dbReference type="Proteomes" id="UP000431533"/>
    </source>
</evidence>
<dbReference type="InterPro" id="IPR011057">
    <property type="entry name" value="Mss4-like_sf"/>
</dbReference>
<dbReference type="RefSeq" id="XP_031003700.1">
    <property type="nucleotide sequence ID" value="XM_031150802.1"/>
</dbReference>
<dbReference type="GO" id="GO:0046872">
    <property type="term" value="F:metal ion binding"/>
    <property type="evidence" value="ECO:0007669"/>
    <property type="project" value="UniProtKB-KW"/>
</dbReference>
<accession>A0A8H8TWX0</accession>
<dbReference type="GeneID" id="41986056"/>
<proteinExistence type="inferred from homology"/>
<dbReference type="AlphaFoldDB" id="A0A8H8TWX0"/>
<comment type="similarity">
    <text evidence="1">Belongs to the Gfa family.</text>
</comment>
<reference evidence="5 6" key="1">
    <citation type="submission" date="2018-05" db="EMBL/GenBank/DDBJ databases">
        <title>Genome sequencing and assembly of the regulated plant pathogen Lachnellula willkommii and related sister species for the development of diagnostic species identification markers.</title>
        <authorList>
            <person name="Giroux E."/>
            <person name="Bilodeau G."/>
        </authorList>
    </citation>
    <scope>NUCLEOTIDE SEQUENCE [LARGE SCALE GENOMIC DNA]</scope>
    <source>
        <strain evidence="5 6">CBS 185.66</strain>
    </source>
</reference>
<evidence type="ECO:0000256" key="1">
    <source>
        <dbReference type="ARBA" id="ARBA00005495"/>
    </source>
</evidence>
<feature type="domain" description="CENP-V/GFA" evidence="4">
    <location>
        <begin position="15"/>
        <end position="129"/>
    </location>
</feature>
<organism evidence="5 6">
    <name type="scientific">Lachnellula hyalina</name>
    <dbReference type="NCBI Taxonomy" id="1316788"/>
    <lineage>
        <taxon>Eukaryota</taxon>
        <taxon>Fungi</taxon>
        <taxon>Dikarya</taxon>
        <taxon>Ascomycota</taxon>
        <taxon>Pezizomycotina</taxon>
        <taxon>Leotiomycetes</taxon>
        <taxon>Helotiales</taxon>
        <taxon>Lachnaceae</taxon>
        <taxon>Lachnellula</taxon>
    </lineage>
</organism>
<dbReference type="OrthoDB" id="2993351at2759"/>
<sequence>MAESTLVESSELKIYHGNCHCGAIKFTVKTPEIPTVAECNCSICFKKGYKHLFPGPEAFTFIRGEELLKDYEFAGKTMLHRFCPTCGTPVMGKRRSAPPGSDISINARTFNDLDIWSLPTKTFDGKSLEPKYKPAPFNGPEPTAEIEDSKIYTGGCHCGNVTMALKTKDPISGGHEDIGECNCSICMRNGTILTYPQILQVSISTQDPSQVKAYIFGRSFQEHTFCGICGVSLYLKRILGSNMGAKNRLEWEKGLPVNLRCFDGLEWDEVKVKKGEWKSLGGEYVVPA</sequence>
<keyword evidence="3" id="KW-0862">Zinc</keyword>
<dbReference type="SUPFAM" id="SSF51316">
    <property type="entry name" value="Mss4-like"/>
    <property type="match status" value="2"/>
</dbReference>
<keyword evidence="6" id="KW-1185">Reference proteome</keyword>
<dbReference type="PROSITE" id="PS51891">
    <property type="entry name" value="CENP_V_GFA"/>
    <property type="match status" value="2"/>
</dbReference>
<gene>
    <name evidence="5" type="primary">Cenpv_0</name>
    <name evidence="5" type="ORF">LHYA1_G005858</name>
</gene>
<name>A0A8H8TWX0_9HELO</name>
<evidence type="ECO:0000259" key="4">
    <source>
        <dbReference type="PROSITE" id="PS51891"/>
    </source>
</evidence>
<dbReference type="EMBL" id="QGMH01000113">
    <property type="protein sequence ID" value="TVY24912.1"/>
    <property type="molecule type" value="Genomic_DNA"/>
</dbReference>
<dbReference type="PANTHER" id="PTHR28620">
    <property type="entry name" value="CENTROMERE PROTEIN V"/>
    <property type="match status" value="1"/>
</dbReference>
<dbReference type="Gene3D" id="2.170.150.70">
    <property type="match status" value="2"/>
</dbReference>
<feature type="domain" description="CENP-V/GFA" evidence="4">
    <location>
        <begin position="152"/>
        <end position="268"/>
    </location>
</feature>
<dbReference type="Proteomes" id="UP000431533">
    <property type="component" value="Unassembled WGS sequence"/>
</dbReference>
<dbReference type="GO" id="GO:0016846">
    <property type="term" value="F:carbon-sulfur lyase activity"/>
    <property type="evidence" value="ECO:0007669"/>
    <property type="project" value="InterPro"/>
</dbReference>
<evidence type="ECO:0000256" key="3">
    <source>
        <dbReference type="ARBA" id="ARBA00022833"/>
    </source>
</evidence>
<keyword evidence="2" id="KW-0479">Metal-binding</keyword>
<evidence type="ECO:0000313" key="5">
    <source>
        <dbReference type="EMBL" id="TVY24912.1"/>
    </source>
</evidence>